<feature type="compositionally biased region" description="Low complexity" evidence="13">
    <location>
        <begin position="116"/>
        <end position="132"/>
    </location>
</feature>
<dbReference type="CDD" id="cd14639">
    <property type="entry name" value="DSP_DUSP5"/>
    <property type="match status" value="1"/>
</dbReference>
<dbReference type="InterPro" id="IPR016130">
    <property type="entry name" value="Tyr_Pase_AS"/>
</dbReference>
<dbReference type="Gene3D" id="3.90.190.10">
    <property type="entry name" value="Protein tyrosine phosphatase superfamily"/>
    <property type="match status" value="1"/>
</dbReference>
<evidence type="ECO:0000313" key="17">
    <source>
        <dbReference type="EMBL" id="KAG8517419.1"/>
    </source>
</evidence>
<dbReference type="SUPFAM" id="SSF52799">
    <property type="entry name" value="(Phosphotyrosine protein) phosphatases II"/>
    <property type="match status" value="1"/>
</dbReference>
<dbReference type="InterPro" id="IPR036873">
    <property type="entry name" value="Rhodanese-like_dom_sf"/>
</dbReference>
<comment type="similarity">
    <text evidence="2">Belongs to the protein-tyrosine phosphatase family. Non-receptor class dual specificity subfamily.</text>
</comment>
<evidence type="ECO:0000256" key="10">
    <source>
        <dbReference type="ARBA" id="ARBA00051722"/>
    </source>
</evidence>
<evidence type="ECO:0000256" key="12">
    <source>
        <dbReference type="ARBA" id="ARBA00073903"/>
    </source>
</evidence>
<evidence type="ECO:0000256" key="6">
    <source>
        <dbReference type="ARBA" id="ARBA00022912"/>
    </source>
</evidence>
<dbReference type="PANTHER" id="PTHR10159:SF40">
    <property type="entry name" value="DUAL SPECIFICITY PROTEIN PHOSPHATASE 5"/>
    <property type="match status" value="1"/>
</dbReference>
<evidence type="ECO:0000256" key="4">
    <source>
        <dbReference type="ARBA" id="ARBA00013081"/>
    </source>
</evidence>
<keyword evidence="7" id="KW-0539">Nucleus</keyword>
<organism evidence="17 18">
    <name type="scientific">Galemys pyrenaicus</name>
    <name type="common">Iberian desman</name>
    <name type="synonym">Pyrenean desman</name>
    <dbReference type="NCBI Taxonomy" id="202257"/>
    <lineage>
        <taxon>Eukaryota</taxon>
        <taxon>Metazoa</taxon>
        <taxon>Chordata</taxon>
        <taxon>Craniata</taxon>
        <taxon>Vertebrata</taxon>
        <taxon>Euteleostomi</taxon>
        <taxon>Mammalia</taxon>
        <taxon>Eutheria</taxon>
        <taxon>Laurasiatheria</taxon>
        <taxon>Eulipotyphla</taxon>
        <taxon>Talpidae</taxon>
        <taxon>Galemys</taxon>
    </lineage>
</organism>
<dbReference type="GO" id="GO:0017017">
    <property type="term" value="F:MAP kinase tyrosine/serine/threonine phosphatase activity"/>
    <property type="evidence" value="ECO:0007669"/>
    <property type="project" value="InterPro"/>
</dbReference>
<gene>
    <name evidence="17" type="ORF">J0S82_009654</name>
</gene>
<dbReference type="SUPFAM" id="SSF52821">
    <property type="entry name" value="Rhodanese/Cell cycle control phosphatase"/>
    <property type="match status" value="1"/>
</dbReference>
<protein>
    <recommendedName>
        <fullName evidence="12">Dual specificity protein phosphatase 5</fullName>
        <ecNumber evidence="4">3.1.3.16</ecNumber>
        <ecNumber evidence="3">3.1.3.48</ecNumber>
    </recommendedName>
</protein>
<dbReference type="EMBL" id="JAGFMF010011658">
    <property type="protein sequence ID" value="KAG8517419.1"/>
    <property type="molecule type" value="Genomic_DNA"/>
</dbReference>
<feature type="region of interest" description="Disordered" evidence="13">
    <location>
        <begin position="109"/>
        <end position="145"/>
    </location>
</feature>
<feature type="domain" description="Rhodanese" evidence="16">
    <location>
        <begin position="179"/>
        <end position="301"/>
    </location>
</feature>
<dbReference type="PROSITE" id="PS50056">
    <property type="entry name" value="TYR_PHOSPHATASE_2"/>
    <property type="match status" value="1"/>
</dbReference>
<comment type="caution">
    <text evidence="17">The sequence shown here is derived from an EMBL/GenBank/DDBJ whole genome shotgun (WGS) entry which is preliminary data.</text>
</comment>
<dbReference type="FunFam" id="3.90.190.10:FF:000057">
    <property type="entry name" value="Dual specificity phosphatase 5"/>
    <property type="match status" value="1"/>
</dbReference>
<keyword evidence="18" id="KW-1185">Reference proteome</keyword>
<dbReference type="InterPro" id="IPR000387">
    <property type="entry name" value="Tyr_Pase_dom"/>
</dbReference>
<dbReference type="InterPro" id="IPR003595">
    <property type="entry name" value="Tyr_Pase_cat"/>
</dbReference>
<accession>A0A8J6DQS8</accession>
<evidence type="ECO:0000256" key="5">
    <source>
        <dbReference type="ARBA" id="ARBA00022801"/>
    </source>
</evidence>
<keyword evidence="6" id="KW-0904">Protein phosphatase</keyword>
<proteinExistence type="inferred from homology"/>
<dbReference type="CDD" id="cd01446">
    <property type="entry name" value="DSP_MapKP"/>
    <property type="match status" value="1"/>
</dbReference>
<dbReference type="EC" id="3.1.3.16" evidence="4"/>
<comment type="catalytic activity">
    <reaction evidence="9">
        <text>O-phospho-L-threonyl-[protein] + H2O = L-threonyl-[protein] + phosphate</text>
        <dbReference type="Rhea" id="RHEA:47004"/>
        <dbReference type="Rhea" id="RHEA-COMP:11060"/>
        <dbReference type="Rhea" id="RHEA-COMP:11605"/>
        <dbReference type="ChEBI" id="CHEBI:15377"/>
        <dbReference type="ChEBI" id="CHEBI:30013"/>
        <dbReference type="ChEBI" id="CHEBI:43474"/>
        <dbReference type="ChEBI" id="CHEBI:61977"/>
        <dbReference type="EC" id="3.1.3.16"/>
    </reaction>
</comment>
<comment type="subcellular location">
    <subcellularLocation>
        <location evidence="1">Nucleus</location>
    </subcellularLocation>
</comment>
<dbReference type="EC" id="3.1.3.48" evidence="3"/>
<dbReference type="GO" id="GO:0001706">
    <property type="term" value="P:endoderm formation"/>
    <property type="evidence" value="ECO:0007669"/>
    <property type="project" value="TreeGrafter"/>
</dbReference>
<dbReference type="SMART" id="SM00450">
    <property type="entry name" value="RHOD"/>
    <property type="match status" value="1"/>
</dbReference>
<dbReference type="InterPro" id="IPR008343">
    <property type="entry name" value="MKP"/>
</dbReference>
<evidence type="ECO:0000256" key="13">
    <source>
        <dbReference type="SAM" id="MobiDB-lite"/>
    </source>
</evidence>
<dbReference type="PANTHER" id="PTHR10159">
    <property type="entry name" value="DUAL SPECIFICITY PROTEIN PHOSPHATASE"/>
    <property type="match status" value="1"/>
</dbReference>
<name>A0A8J6DQS8_GALPY</name>
<feature type="compositionally biased region" description="Low complexity" evidence="13">
    <location>
        <begin position="7"/>
        <end position="26"/>
    </location>
</feature>
<feature type="region of interest" description="Disordered" evidence="13">
    <location>
        <begin position="1"/>
        <end position="26"/>
    </location>
</feature>
<evidence type="ECO:0000259" key="15">
    <source>
        <dbReference type="PROSITE" id="PS50056"/>
    </source>
</evidence>
<dbReference type="GO" id="GO:0005634">
    <property type="term" value="C:nucleus"/>
    <property type="evidence" value="ECO:0007669"/>
    <property type="project" value="UniProtKB-SubCell"/>
</dbReference>
<comment type="function">
    <text evidence="11">Dual specificity protein phosphatase; active with phosphotyrosine, phosphoserine and phosphothreonine residues. The highest relative activity is toward ERK1.</text>
</comment>
<sequence>KGSEESLLPLGTRPRAPRPAGALPAGLQRAPHYAHKTESSMVRTRRLPRFLPFPHSVGHLGLVAPLTPRRPCRVMRDRVSRRTPIHIKRRAAGGIPGFWGGEWPGWAPSVGAGKQSRATAPAPGSSAGRSPAGRPPRASPAGSLAVGTCGARGAGPLGGGMKVTSLDGRQLRKMLRKEAAARCVVLDCRPYLAFAASSVRGSFNVNLNSVVLRRARGGAVSARYVLPDEAARARLLQEGGGGVAAVVVLDQGSRHWQKLREESAARVVLTSLLACLPAGPRVYFLKGGYETFYSEYPECCVDVKPSSQEKIETERALISQCGKPVLSISYRPVYDQVGLPKWPAAGPAPSLLPWLFLSPLRSRGYCFCGSGCWQSPGALESLSLANGSPVEILPFLYLGSAYHASKCEFLANLHITALLNVSRRASEACEPWLHYKWIPVEDSHTADISSHFQEAIDFIDCVREKGGKVLVHCEAGISRSPTICMAYLMKTKQFRLKEAFDYIKQRRSVVSPNFGFMGQLLQYESEILPSTPTPQAPSCQGEAAGSSFIAHLQTLNPDLQGSYCTFPTSALAPVPTHSAVSELSRSPMATATSC</sequence>
<dbReference type="InterPro" id="IPR001763">
    <property type="entry name" value="Rhodanese-like_dom"/>
</dbReference>
<feature type="non-terminal residue" evidence="17">
    <location>
        <position position="1"/>
    </location>
</feature>
<feature type="domain" description="Tyrosine-protein phosphatase" evidence="14">
    <location>
        <begin position="388"/>
        <end position="529"/>
    </location>
</feature>
<evidence type="ECO:0000259" key="14">
    <source>
        <dbReference type="PROSITE" id="PS50054"/>
    </source>
</evidence>
<keyword evidence="5" id="KW-0378">Hydrolase</keyword>
<evidence type="ECO:0000256" key="11">
    <source>
        <dbReference type="ARBA" id="ARBA00059492"/>
    </source>
</evidence>
<dbReference type="OrthoDB" id="165342at2759"/>
<feature type="domain" description="Tyrosine specific protein phosphatases" evidence="15">
    <location>
        <begin position="450"/>
        <end position="507"/>
    </location>
</feature>
<dbReference type="InterPro" id="IPR000340">
    <property type="entry name" value="Dual-sp_phosphatase_cat-dom"/>
</dbReference>
<evidence type="ECO:0000259" key="16">
    <source>
        <dbReference type="PROSITE" id="PS50206"/>
    </source>
</evidence>
<dbReference type="GO" id="GO:0043409">
    <property type="term" value="P:negative regulation of MAPK cascade"/>
    <property type="evidence" value="ECO:0007669"/>
    <property type="project" value="TreeGrafter"/>
</dbReference>
<dbReference type="InterPro" id="IPR029021">
    <property type="entry name" value="Prot-tyrosine_phosphatase-like"/>
</dbReference>
<evidence type="ECO:0000256" key="8">
    <source>
        <dbReference type="ARBA" id="ARBA00047761"/>
    </source>
</evidence>
<dbReference type="GO" id="GO:0004722">
    <property type="term" value="F:protein serine/threonine phosphatase activity"/>
    <property type="evidence" value="ECO:0007669"/>
    <property type="project" value="UniProtKB-EC"/>
</dbReference>
<dbReference type="PROSITE" id="PS00383">
    <property type="entry name" value="TYR_PHOSPHATASE_1"/>
    <property type="match status" value="1"/>
</dbReference>
<evidence type="ECO:0000256" key="7">
    <source>
        <dbReference type="ARBA" id="ARBA00023242"/>
    </source>
</evidence>
<dbReference type="PROSITE" id="PS50054">
    <property type="entry name" value="TYR_PHOSPHATASE_DUAL"/>
    <property type="match status" value="1"/>
</dbReference>
<dbReference type="Gene3D" id="3.40.250.10">
    <property type="entry name" value="Rhodanese-like domain"/>
    <property type="match status" value="1"/>
</dbReference>
<reference evidence="17" key="1">
    <citation type="journal article" date="2021" name="Evol. Appl.">
        <title>The genome of the Pyrenean desman and the effects of bottlenecks and inbreeding on the genomic landscape of an endangered species.</title>
        <authorList>
            <person name="Escoda L."/>
            <person name="Castresana J."/>
        </authorList>
    </citation>
    <scope>NUCLEOTIDE SEQUENCE</scope>
    <source>
        <strain evidence="17">IBE-C5619</strain>
    </source>
</reference>
<dbReference type="PROSITE" id="PS50206">
    <property type="entry name" value="RHODANESE_3"/>
    <property type="match status" value="1"/>
</dbReference>
<dbReference type="InterPro" id="IPR020422">
    <property type="entry name" value="TYR_PHOSPHATASE_DUAL_dom"/>
</dbReference>
<dbReference type="FunFam" id="3.40.250.10:FF:000023">
    <property type="entry name" value="Dual specificity protein phosphatase"/>
    <property type="match status" value="1"/>
</dbReference>
<evidence type="ECO:0000256" key="9">
    <source>
        <dbReference type="ARBA" id="ARBA00048336"/>
    </source>
</evidence>
<comment type="catalytic activity">
    <reaction evidence="8">
        <text>O-phospho-L-seryl-[protein] + H2O = L-seryl-[protein] + phosphate</text>
        <dbReference type="Rhea" id="RHEA:20629"/>
        <dbReference type="Rhea" id="RHEA-COMP:9863"/>
        <dbReference type="Rhea" id="RHEA-COMP:11604"/>
        <dbReference type="ChEBI" id="CHEBI:15377"/>
        <dbReference type="ChEBI" id="CHEBI:29999"/>
        <dbReference type="ChEBI" id="CHEBI:43474"/>
        <dbReference type="ChEBI" id="CHEBI:83421"/>
        <dbReference type="EC" id="3.1.3.16"/>
    </reaction>
</comment>
<dbReference type="SMART" id="SM00404">
    <property type="entry name" value="PTPc_motif"/>
    <property type="match status" value="1"/>
</dbReference>
<dbReference type="GO" id="GO:0004725">
    <property type="term" value="F:protein tyrosine phosphatase activity"/>
    <property type="evidence" value="ECO:0007669"/>
    <property type="project" value="UniProtKB-EC"/>
</dbReference>
<comment type="catalytic activity">
    <reaction evidence="10">
        <text>O-phospho-L-tyrosyl-[protein] + H2O = L-tyrosyl-[protein] + phosphate</text>
        <dbReference type="Rhea" id="RHEA:10684"/>
        <dbReference type="Rhea" id="RHEA-COMP:10136"/>
        <dbReference type="Rhea" id="RHEA-COMP:20101"/>
        <dbReference type="ChEBI" id="CHEBI:15377"/>
        <dbReference type="ChEBI" id="CHEBI:43474"/>
        <dbReference type="ChEBI" id="CHEBI:46858"/>
        <dbReference type="ChEBI" id="CHEBI:61978"/>
        <dbReference type="EC" id="3.1.3.48"/>
    </reaction>
</comment>
<dbReference type="Pfam" id="PF00782">
    <property type="entry name" value="DSPc"/>
    <property type="match status" value="1"/>
</dbReference>
<evidence type="ECO:0000256" key="3">
    <source>
        <dbReference type="ARBA" id="ARBA00013064"/>
    </source>
</evidence>
<dbReference type="SMART" id="SM00195">
    <property type="entry name" value="DSPc"/>
    <property type="match status" value="1"/>
</dbReference>
<dbReference type="PRINTS" id="PR01764">
    <property type="entry name" value="MAPKPHPHTASE"/>
</dbReference>
<dbReference type="Pfam" id="PF00581">
    <property type="entry name" value="Rhodanese"/>
    <property type="match status" value="1"/>
</dbReference>
<evidence type="ECO:0000256" key="1">
    <source>
        <dbReference type="ARBA" id="ARBA00004123"/>
    </source>
</evidence>
<dbReference type="GO" id="GO:0005737">
    <property type="term" value="C:cytoplasm"/>
    <property type="evidence" value="ECO:0007669"/>
    <property type="project" value="TreeGrafter"/>
</dbReference>
<evidence type="ECO:0000256" key="2">
    <source>
        <dbReference type="ARBA" id="ARBA00008601"/>
    </source>
</evidence>
<evidence type="ECO:0000313" key="18">
    <source>
        <dbReference type="Proteomes" id="UP000700334"/>
    </source>
</evidence>
<dbReference type="AlphaFoldDB" id="A0A8J6DQS8"/>
<dbReference type="Proteomes" id="UP000700334">
    <property type="component" value="Unassembled WGS sequence"/>
</dbReference>